<evidence type="ECO:0000256" key="4">
    <source>
        <dbReference type="PROSITE-ProRule" id="PRU00134"/>
    </source>
</evidence>
<evidence type="ECO:0000313" key="6">
    <source>
        <dbReference type="EMBL" id="KAF2188686.1"/>
    </source>
</evidence>
<accession>A0A6A6EFM9</accession>
<dbReference type="PROSITE" id="PS50865">
    <property type="entry name" value="ZF_MYND_2"/>
    <property type="match status" value="1"/>
</dbReference>
<keyword evidence="1" id="KW-0479">Metal-binding</keyword>
<evidence type="ECO:0000256" key="2">
    <source>
        <dbReference type="ARBA" id="ARBA00022771"/>
    </source>
</evidence>
<evidence type="ECO:0000256" key="1">
    <source>
        <dbReference type="ARBA" id="ARBA00022723"/>
    </source>
</evidence>
<evidence type="ECO:0000259" key="5">
    <source>
        <dbReference type="PROSITE" id="PS50865"/>
    </source>
</evidence>
<keyword evidence="3" id="KW-0862">Zinc</keyword>
<dbReference type="InterPro" id="IPR002893">
    <property type="entry name" value="Znf_MYND"/>
</dbReference>
<name>A0A6A6EFM9_9PEZI</name>
<gene>
    <name evidence="6" type="ORF">K469DRAFT_627317</name>
</gene>
<keyword evidence="7" id="KW-1185">Reference proteome</keyword>
<dbReference type="PROSITE" id="PS01360">
    <property type="entry name" value="ZF_MYND_1"/>
    <property type="match status" value="1"/>
</dbReference>
<dbReference type="OrthoDB" id="5952526at2759"/>
<dbReference type="Proteomes" id="UP000800200">
    <property type="component" value="Unassembled WGS sequence"/>
</dbReference>
<dbReference type="EMBL" id="ML994623">
    <property type="protein sequence ID" value="KAF2188686.1"/>
    <property type="molecule type" value="Genomic_DNA"/>
</dbReference>
<dbReference type="SUPFAM" id="SSF144232">
    <property type="entry name" value="HIT/MYND zinc finger-like"/>
    <property type="match status" value="1"/>
</dbReference>
<organism evidence="6 7">
    <name type="scientific">Zopfia rhizophila CBS 207.26</name>
    <dbReference type="NCBI Taxonomy" id="1314779"/>
    <lineage>
        <taxon>Eukaryota</taxon>
        <taxon>Fungi</taxon>
        <taxon>Dikarya</taxon>
        <taxon>Ascomycota</taxon>
        <taxon>Pezizomycotina</taxon>
        <taxon>Dothideomycetes</taxon>
        <taxon>Dothideomycetes incertae sedis</taxon>
        <taxon>Zopfiaceae</taxon>
        <taxon>Zopfia</taxon>
    </lineage>
</organism>
<reference evidence="6" key="1">
    <citation type="journal article" date="2020" name="Stud. Mycol.">
        <title>101 Dothideomycetes genomes: a test case for predicting lifestyles and emergence of pathogens.</title>
        <authorList>
            <person name="Haridas S."/>
            <person name="Albert R."/>
            <person name="Binder M."/>
            <person name="Bloem J."/>
            <person name="Labutti K."/>
            <person name="Salamov A."/>
            <person name="Andreopoulos B."/>
            <person name="Baker S."/>
            <person name="Barry K."/>
            <person name="Bills G."/>
            <person name="Bluhm B."/>
            <person name="Cannon C."/>
            <person name="Castanera R."/>
            <person name="Culley D."/>
            <person name="Daum C."/>
            <person name="Ezra D."/>
            <person name="Gonzalez J."/>
            <person name="Henrissat B."/>
            <person name="Kuo A."/>
            <person name="Liang C."/>
            <person name="Lipzen A."/>
            <person name="Lutzoni F."/>
            <person name="Magnuson J."/>
            <person name="Mondo S."/>
            <person name="Nolan M."/>
            <person name="Ohm R."/>
            <person name="Pangilinan J."/>
            <person name="Park H.-J."/>
            <person name="Ramirez L."/>
            <person name="Alfaro M."/>
            <person name="Sun H."/>
            <person name="Tritt A."/>
            <person name="Yoshinaga Y."/>
            <person name="Zwiers L.-H."/>
            <person name="Turgeon B."/>
            <person name="Goodwin S."/>
            <person name="Spatafora J."/>
            <person name="Crous P."/>
            <person name="Grigoriev I."/>
        </authorList>
    </citation>
    <scope>NUCLEOTIDE SEQUENCE</scope>
    <source>
        <strain evidence="6">CBS 207.26</strain>
    </source>
</reference>
<feature type="domain" description="MYND-type" evidence="5">
    <location>
        <begin position="36"/>
        <end position="73"/>
    </location>
</feature>
<keyword evidence="2 4" id="KW-0863">Zinc-finger</keyword>
<dbReference type="Gene3D" id="6.10.140.2220">
    <property type="match status" value="1"/>
</dbReference>
<evidence type="ECO:0000256" key="3">
    <source>
        <dbReference type="ARBA" id="ARBA00022833"/>
    </source>
</evidence>
<protein>
    <recommendedName>
        <fullName evidence="5">MYND-type domain-containing protein</fullName>
    </recommendedName>
</protein>
<dbReference type="AlphaFoldDB" id="A0A6A6EFM9"/>
<proteinExistence type="predicted"/>
<dbReference type="Pfam" id="PF01753">
    <property type="entry name" value="zf-MYND"/>
    <property type="match status" value="1"/>
</dbReference>
<evidence type="ECO:0000313" key="7">
    <source>
        <dbReference type="Proteomes" id="UP000800200"/>
    </source>
</evidence>
<dbReference type="GO" id="GO:0008270">
    <property type="term" value="F:zinc ion binding"/>
    <property type="evidence" value="ECO:0007669"/>
    <property type="project" value="UniProtKB-KW"/>
</dbReference>
<sequence length="362" mass="41111">MSAAEFTNSREDIERLLASKGPPTIFNPSKSLTTGCAVCDTKETLSRCGACKVVQYCGRDHQISDRSAHKSFCNRIKKAQVALDDEEQKLRAHPGDLMTPPNIFEEGVGHFWGIHKTRPYMRARFALVEAQLKINTPQAVESGLYHLIDMLRLCRGDNMGVRDLVPALFLRLGRDQEAYDFLKWWVTTGQESDYDWGDIDLGYLDVKDADVFESVDVFAKDCPSLSHLVAVTLLKIRLLIDLQALQRSHSVGEHAAQEILDNTREHCVSSIISGNRLILDRQDQTPYIKSLEKQVKQLYVAVKKHNKYFWPALLNPGDNLTARPNMYGFGDPSQMQLMLQYNYNSWAETSRAIETIEELSKK</sequence>